<organism evidence="7 8">
    <name type="scientific">Mycena rosella</name>
    <name type="common">Pink bonnet</name>
    <name type="synonym">Agaricus rosellus</name>
    <dbReference type="NCBI Taxonomy" id="1033263"/>
    <lineage>
        <taxon>Eukaryota</taxon>
        <taxon>Fungi</taxon>
        <taxon>Dikarya</taxon>
        <taxon>Basidiomycota</taxon>
        <taxon>Agaricomycotina</taxon>
        <taxon>Agaricomycetes</taxon>
        <taxon>Agaricomycetidae</taxon>
        <taxon>Agaricales</taxon>
        <taxon>Marasmiineae</taxon>
        <taxon>Mycenaceae</taxon>
        <taxon>Mycena</taxon>
    </lineage>
</organism>
<keyword evidence="7" id="KW-0808">Transferase</keyword>
<dbReference type="InterPro" id="IPR011009">
    <property type="entry name" value="Kinase-like_dom_sf"/>
</dbReference>
<comment type="caution">
    <text evidence="7">The sequence shown here is derived from an EMBL/GenBank/DDBJ whole genome shotgun (WGS) entry which is preliminary data.</text>
</comment>
<keyword evidence="1 3" id="KW-0547">Nucleotide-binding</keyword>
<keyword evidence="2 3" id="KW-0067">ATP-binding</keyword>
<dbReference type="GO" id="GO:0005524">
    <property type="term" value="F:ATP binding"/>
    <property type="evidence" value="ECO:0007669"/>
    <property type="project" value="UniProtKB-UniRule"/>
</dbReference>
<gene>
    <name evidence="7" type="ORF">B0H17DRAFT_1108270</name>
</gene>
<evidence type="ECO:0000256" key="1">
    <source>
        <dbReference type="ARBA" id="ARBA00022741"/>
    </source>
</evidence>
<dbReference type="PANTHER" id="PTHR44167">
    <property type="entry name" value="OVARIAN-SPECIFIC SERINE/THREONINE-PROTEIN KINASE LOK-RELATED"/>
    <property type="match status" value="1"/>
</dbReference>
<dbReference type="Gene3D" id="1.10.510.10">
    <property type="entry name" value="Transferase(Phosphotransferase) domain 1"/>
    <property type="match status" value="1"/>
</dbReference>
<evidence type="ECO:0000259" key="6">
    <source>
        <dbReference type="PROSITE" id="PS50011"/>
    </source>
</evidence>
<dbReference type="SMART" id="SM00220">
    <property type="entry name" value="S_TKc"/>
    <property type="match status" value="1"/>
</dbReference>
<feature type="region of interest" description="Disordered" evidence="5">
    <location>
        <begin position="295"/>
        <end position="329"/>
    </location>
</feature>
<feature type="domain" description="Protein kinase" evidence="6">
    <location>
        <begin position="13"/>
        <end position="295"/>
    </location>
</feature>
<evidence type="ECO:0000313" key="7">
    <source>
        <dbReference type="EMBL" id="KAJ7632034.1"/>
    </source>
</evidence>
<feature type="compositionally biased region" description="Low complexity" evidence="5">
    <location>
        <begin position="353"/>
        <end position="364"/>
    </location>
</feature>
<dbReference type="PROSITE" id="PS00107">
    <property type="entry name" value="PROTEIN_KINASE_ATP"/>
    <property type="match status" value="1"/>
</dbReference>
<accession>A0AAD7BVM3</accession>
<comment type="similarity">
    <text evidence="4">Belongs to the protein kinase superfamily.</text>
</comment>
<dbReference type="PROSITE" id="PS50011">
    <property type="entry name" value="PROTEIN_KINASE_DOM"/>
    <property type="match status" value="1"/>
</dbReference>
<keyword evidence="8" id="KW-1185">Reference proteome</keyword>
<feature type="compositionally biased region" description="Low complexity" evidence="5">
    <location>
        <begin position="306"/>
        <end position="320"/>
    </location>
</feature>
<evidence type="ECO:0000256" key="5">
    <source>
        <dbReference type="SAM" id="MobiDB-lite"/>
    </source>
</evidence>
<dbReference type="SUPFAM" id="SSF56112">
    <property type="entry name" value="Protein kinase-like (PK-like)"/>
    <property type="match status" value="1"/>
</dbReference>
<reference evidence="7" key="1">
    <citation type="submission" date="2023-03" db="EMBL/GenBank/DDBJ databases">
        <title>Massive genome expansion in bonnet fungi (Mycena s.s.) driven by repeated elements and novel gene families across ecological guilds.</title>
        <authorList>
            <consortium name="Lawrence Berkeley National Laboratory"/>
            <person name="Harder C.B."/>
            <person name="Miyauchi S."/>
            <person name="Viragh M."/>
            <person name="Kuo A."/>
            <person name="Thoen E."/>
            <person name="Andreopoulos B."/>
            <person name="Lu D."/>
            <person name="Skrede I."/>
            <person name="Drula E."/>
            <person name="Henrissat B."/>
            <person name="Morin E."/>
            <person name="Kohler A."/>
            <person name="Barry K."/>
            <person name="LaButti K."/>
            <person name="Morin E."/>
            <person name="Salamov A."/>
            <person name="Lipzen A."/>
            <person name="Mereny Z."/>
            <person name="Hegedus B."/>
            <person name="Baldrian P."/>
            <person name="Stursova M."/>
            <person name="Weitz H."/>
            <person name="Taylor A."/>
            <person name="Grigoriev I.V."/>
            <person name="Nagy L.G."/>
            <person name="Martin F."/>
            <person name="Kauserud H."/>
        </authorList>
    </citation>
    <scope>NUCLEOTIDE SEQUENCE</scope>
    <source>
        <strain evidence="7">CBHHK067</strain>
    </source>
</reference>
<protein>
    <submittedName>
        <fullName evidence="7">Kinase-like domain-containing protein</fullName>
    </submittedName>
</protein>
<dbReference type="PROSITE" id="PS00108">
    <property type="entry name" value="PROTEIN_KINASE_ST"/>
    <property type="match status" value="1"/>
</dbReference>
<dbReference type="PANTHER" id="PTHR44167:SF24">
    <property type="entry name" value="SERINE_THREONINE-PROTEIN KINASE CHK2"/>
    <property type="match status" value="1"/>
</dbReference>
<evidence type="ECO:0000313" key="8">
    <source>
        <dbReference type="Proteomes" id="UP001221757"/>
    </source>
</evidence>
<dbReference type="InterPro" id="IPR017441">
    <property type="entry name" value="Protein_kinase_ATP_BS"/>
</dbReference>
<proteinExistence type="inferred from homology"/>
<feature type="binding site" evidence="3">
    <location>
        <position position="44"/>
    </location>
    <ligand>
        <name>ATP</name>
        <dbReference type="ChEBI" id="CHEBI:30616"/>
    </ligand>
</feature>
<dbReference type="AlphaFoldDB" id="A0AAD7BVM3"/>
<evidence type="ECO:0000256" key="2">
    <source>
        <dbReference type="ARBA" id="ARBA00022840"/>
    </source>
</evidence>
<name>A0AAD7BVM3_MYCRO</name>
<evidence type="ECO:0000256" key="3">
    <source>
        <dbReference type="PROSITE-ProRule" id="PRU10141"/>
    </source>
</evidence>
<dbReference type="InterPro" id="IPR000719">
    <property type="entry name" value="Prot_kinase_dom"/>
</dbReference>
<feature type="region of interest" description="Disordered" evidence="5">
    <location>
        <begin position="347"/>
        <end position="374"/>
    </location>
</feature>
<dbReference type="GO" id="GO:0004674">
    <property type="term" value="F:protein serine/threonine kinase activity"/>
    <property type="evidence" value="ECO:0007669"/>
    <property type="project" value="UniProtKB-KW"/>
</dbReference>
<keyword evidence="7" id="KW-0418">Kinase</keyword>
<dbReference type="Pfam" id="PF00069">
    <property type="entry name" value="Pkinase"/>
    <property type="match status" value="1"/>
</dbReference>
<keyword evidence="4" id="KW-0723">Serine/threonine-protein kinase</keyword>
<evidence type="ECO:0000256" key="4">
    <source>
        <dbReference type="RuleBase" id="RU000304"/>
    </source>
</evidence>
<dbReference type="InterPro" id="IPR008271">
    <property type="entry name" value="Ser/Thr_kinase_AS"/>
</dbReference>
<dbReference type="Proteomes" id="UP001221757">
    <property type="component" value="Unassembled WGS sequence"/>
</dbReference>
<dbReference type="EMBL" id="JARKIE010000497">
    <property type="protein sequence ID" value="KAJ7632034.1"/>
    <property type="molecule type" value="Genomic_DNA"/>
</dbReference>
<sequence length="429" mass="47009">MPVSGTLRNLTGCVVDDAVGAGAYGKIYQARDTSSPSASFYAVKCLLRPDSRSKDGKFQDRERVLHRRVSGHPNIVTFHRHFHDARHMFIVLDYCPGGNMYKAIINGIYHGKAALIKRTFASLMDAVSWCHERGVYHRDLKPENILVNYEGGAPLLADFGLCTPSKVSRDMECGTGSYMTPARLILAQNLLALCRLLQSKAERLWALSVTLVNLTTAMNPWNTGQSTDSRWSSFLADPDFLARFSHLPPPQRSPHAMLRLIPACRPLIADMRKELLVMPSLFMSAEDLLKASPGVRRAAGCPEPTSAEYDSSDYSSPSESNNMTTSGSGYSSIDELAVRSVDLRCPPRSVLHSSTPPRSSPLLTAASSSDRPLTPHSHVVELLSVSASLGSDVPESVPETSAKAGKFKRFLHRCACGAKYELKKSQNIT</sequence>